<dbReference type="Proteomes" id="UP000310108">
    <property type="component" value="Unassembled WGS sequence"/>
</dbReference>
<dbReference type="AlphaFoldDB" id="A0A4U6XEX5"/>
<sequence>MRRRHVQDSVIDVSQKCIKALPSPPSVEVLEPFSIHHQYLQPLSKETNPASNILHIFTLELNLSPLYQVKMKFFAAASLASGLFASAASAIDLHLEFAGGCSTSGGGFVCWNYNPNTCCSVNSGTYFASGSFRAIPRNWNIQARGHAGPNCGSIREQQDSSGRDYVCLGNGPFGGLGYGFNNRKMVRGATLDAREDGETEGCVQPEVLYLADGTQYNYTAIAETGQSTEELFSLIKAGASADDVTSFDAFKLDEKLVL</sequence>
<reference evidence="1 2" key="1">
    <citation type="journal article" date="2019" name="PLoS ONE">
        <title>Comparative genome analysis indicates high evolutionary potential of pathogenicity genes in Colletotrichum tanaceti.</title>
        <authorList>
            <person name="Lelwala R.V."/>
            <person name="Korhonen P.K."/>
            <person name="Young N.D."/>
            <person name="Scott J.B."/>
            <person name="Ades P.A."/>
            <person name="Gasser R.B."/>
            <person name="Taylor P.W.J."/>
        </authorList>
    </citation>
    <scope>NUCLEOTIDE SEQUENCE [LARGE SCALE GENOMIC DNA]</scope>
    <source>
        <strain evidence="1">BRIP57314</strain>
    </source>
</reference>
<keyword evidence="2" id="KW-1185">Reference proteome</keyword>
<evidence type="ECO:0000313" key="1">
    <source>
        <dbReference type="EMBL" id="TKW53859.1"/>
    </source>
</evidence>
<evidence type="ECO:0000313" key="2">
    <source>
        <dbReference type="Proteomes" id="UP000310108"/>
    </source>
</evidence>
<accession>A0A4U6XEX5</accession>
<gene>
    <name evidence="1" type="ORF">CTA1_6008</name>
</gene>
<protein>
    <submittedName>
        <fullName evidence="1">Uncharacterized protein</fullName>
    </submittedName>
</protein>
<proteinExistence type="predicted"/>
<dbReference type="EMBL" id="PJEX01000165">
    <property type="protein sequence ID" value="TKW53859.1"/>
    <property type="molecule type" value="Genomic_DNA"/>
</dbReference>
<dbReference type="OrthoDB" id="5383526at2759"/>
<organism evidence="1 2">
    <name type="scientific">Colletotrichum tanaceti</name>
    <dbReference type="NCBI Taxonomy" id="1306861"/>
    <lineage>
        <taxon>Eukaryota</taxon>
        <taxon>Fungi</taxon>
        <taxon>Dikarya</taxon>
        <taxon>Ascomycota</taxon>
        <taxon>Pezizomycotina</taxon>
        <taxon>Sordariomycetes</taxon>
        <taxon>Hypocreomycetidae</taxon>
        <taxon>Glomerellales</taxon>
        <taxon>Glomerellaceae</taxon>
        <taxon>Colletotrichum</taxon>
        <taxon>Colletotrichum destructivum species complex</taxon>
    </lineage>
</organism>
<name>A0A4U6XEX5_9PEZI</name>
<comment type="caution">
    <text evidence="1">The sequence shown here is derived from an EMBL/GenBank/DDBJ whole genome shotgun (WGS) entry which is preliminary data.</text>
</comment>